<dbReference type="InterPro" id="IPR012337">
    <property type="entry name" value="RNaseH-like_sf"/>
</dbReference>
<dbReference type="Proteomes" id="UP000266841">
    <property type="component" value="Unassembled WGS sequence"/>
</dbReference>
<protein>
    <recommendedName>
        <fullName evidence="1">Piwi domain-containing protein</fullName>
    </recommendedName>
</protein>
<comment type="caution">
    <text evidence="2">The sequence shown here is derived from an EMBL/GenBank/DDBJ whole genome shotgun (WGS) entry which is preliminary data.</text>
</comment>
<dbReference type="PROSITE" id="PS50822">
    <property type="entry name" value="PIWI"/>
    <property type="match status" value="1"/>
</dbReference>
<dbReference type="eggNOG" id="KOG1042">
    <property type="taxonomic scope" value="Eukaryota"/>
</dbReference>
<dbReference type="InterPro" id="IPR003165">
    <property type="entry name" value="Piwi"/>
</dbReference>
<evidence type="ECO:0000259" key="1">
    <source>
        <dbReference type="PROSITE" id="PS50822"/>
    </source>
</evidence>
<dbReference type="OrthoDB" id="445936at2759"/>
<dbReference type="SUPFAM" id="SSF53098">
    <property type="entry name" value="Ribonuclease H-like"/>
    <property type="match status" value="1"/>
</dbReference>
<dbReference type="SMART" id="SM00950">
    <property type="entry name" value="Piwi"/>
    <property type="match status" value="1"/>
</dbReference>
<dbReference type="GO" id="GO:0003676">
    <property type="term" value="F:nucleic acid binding"/>
    <property type="evidence" value="ECO:0007669"/>
    <property type="project" value="InterPro"/>
</dbReference>
<evidence type="ECO:0000313" key="3">
    <source>
        <dbReference type="Proteomes" id="UP000266841"/>
    </source>
</evidence>
<organism evidence="2 3">
    <name type="scientific">Thalassiosira oceanica</name>
    <name type="common">Marine diatom</name>
    <dbReference type="NCBI Taxonomy" id="159749"/>
    <lineage>
        <taxon>Eukaryota</taxon>
        <taxon>Sar</taxon>
        <taxon>Stramenopiles</taxon>
        <taxon>Ochrophyta</taxon>
        <taxon>Bacillariophyta</taxon>
        <taxon>Coscinodiscophyceae</taxon>
        <taxon>Thalassiosirophycidae</taxon>
        <taxon>Thalassiosirales</taxon>
        <taxon>Thalassiosiraceae</taxon>
        <taxon>Thalassiosira</taxon>
    </lineage>
</organism>
<dbReference type="Gene3D" id="3.30.420.10">
    <property type="entry name" value="Ribonuclease H-like superfamily/Ribonuclease H"/>
    <property type="match status" value="1"/>
</dbReference>
<proteinExistence type="predicted"/>
<dbReference type="Pfam" id="PF02171">
    <property type="entry name" value="Piwi"/>
    <property type="match status" value="1"/>
</dbReference>
<dbReference type="EMBL" id="AGNL01036406">
    <property type="protein sequence ID" value="EJK54086.1"/>
    <property type="molecule type" value="Genomic_DNA"/>
</dbReference>
<dbReference type="PANTHER" id="PTHR22891">
    <property type="entry name" value="EUKARYOTIC TRANSLATION INITIATION FACTOR 2C"/>
    <property type="match status" value="1"/>
</dbReference>
<keyword evidence="3" id="KW-1185">Reference proteome</keyword>
<reference evidence="2 3" key="1">
    <citation type="journal article" date="2012" name="Genome Biol.">
        <title>Genome and low-iron response of an oceanic diatom adapted to chronic iron limitation.</title>
        <authorList>
            <person name="Lommer M."/>
            <person name="Specht M."/>
            <person name="Roy A.S."/>
            <person name="Kraemer L."/>
            <person name="Andreson R."/>
            <person name="Gutowska M.A."/>
            <person name="Wolf J."/>
            <person name="Bergner S.V."/>
            <person name="Schilhabel M.B."/>
            <person name="Klostermeier U.C."/>
            <person name="Beiko R.G."/>
            <person name="Rosenstiel P."/>
            <person name="Hippler M."/>
            <person name="Laroche J."/>
        </authorList>
    </citation>
    <scope>NUCLEOTIDE SEQUENCE [LARGE SCALE GENOMIC DNA]</scope>
    <source>
        <strain evidence="2 3">CCMP1005</strain>
    </source>
</reference>
<sequence>MTEYFRSEGGGRQLAAGKADRIGVHRATCRQGIKVVEATAAGGAAVGAPRAEAVRTAAAHRVLMDGGALMDGGEGGRARPVVAAVEGGAADAGAVTRSPSRKPATSFRPAPLPVVTRLQILPVFGGLCRQAGKADRLTVWPLVGGGDGSPSSDEGDIVTVVQVQGLCAPIEMMEDVRGKEDEIGQLTAAMGDITVDLRIVNEDCTMSFDSREAMMNHCRDTGHFPVASIDGEKLKPANKEEFLQFANVVLRRALSDRMPKWGREFIDPKSFTEPADKFGKPLGVRVYRAFSCEFGWNKSKPLPSEPIKLVLTTDLRAKIMRTKSLLDVLCEGRSQMGSPELVKFDAQAQKVLKKQWIGEVNIDLKFPKARPMVAVGGRNDSVIYLPAELVTGNELDAQIKMKLPTIASFRPDDRLKGIEEIKRFLRPGSQKSKGSGLLPALGFSLEEKLIKVRATRLALPEITVAGIKVPEKSGGMWAPLMSKANYKANPKHAVQMKVILVQNKTLRDTSKVYNRIRDMVNGQNSKYRLGDKPHEVISVGTGREHYGAVEKHFGPGSKLPNNVFVLDFCRPQRGASTDPAYSVVKCMLGKGGFISQFVNWGTYDHSNPRDPKRSTIILSGVARQILSKCGVRIWFVSIPRTVPMPAVFVGVDVFHAPRKYDPVSGKRKAKESVAAVIVQIMRSHSPDQNTDVELYCETESRMAGKEIELGALLNRTVSNALKAFKLPNPASCFVWRDGVGDSTISQVAEQEIPQVRSALASGVVGAPQAKKGVALSYTVCQKRINTKFLTDDGTKIPAGVFVSGLQMADYKTYYINGTSPPYSTPKPCRFIEVERDTALNKVSSSNLAWALCHDYANWAGPIKLPSVVQMAHKLAELTGGMQDNGNSINYQKYAGKIFFL</sequence>
<gene>
    <name evidence="2" type="ORF">THAOC_26361</name>
</gene>
<dbReference type="AlphaFoldDB" id="K0RZ33"/>
<feature type="domain" description="Piwi" evidence="1">
    <location>
        <begin position="592"/>
        <end position="883"/>
    </location>
</feature>
<dbReference type="InterPro" id="IPR036397">
    <property type="entry name" value="RNaseH_sf"/>
</dbReference>
<accession>K0RZ33</accession>
<name>K0RZ33_THAOC</name>
<evidence type="ECO:0000313" key="2">
    <source>
        <dbReference type="EMBL" id="EJK54086.1"/>
    </source>
</evidence>